<dbReference type="AlphaFoldDB" id="A0A8J1MH14"/>
<gene>
    <name evidence="4" type="primary">LOC121400800</name>
</gene>
<protein>
    <submittedName>
        <fullName evidence="4">Lamina-associated polypeptide 2, isoforms alpha/zeta-like</fullName>
    </submittedName>
</protein>
<feature type="region of interest" description="Disordered" evidence="1">
    <location>
        <begin position="38"/>
        <end position="62"/>
    </location>
</feature>
<reference evidence="4" key="2">
    <citation type="submission" date="2025-08" db="UniProtKB">
        <authorList>
            <consortium name="RefSeq"/>
        </authorList>
    </citation>
    <scope>IDENTIFICATION</scope>
    <source>
        <strain evidence="4">J_2021</strain>
        <tissue evidence="4">Erythrocytes</tissue>
    </source>
</reference>
<dbReference type="RefSeq" id="XP_041440686.1">
    <property type="nucleotide sequence ID" value="XM_041584752.1"/>
</dbReference>
<evidence type="ECO:0000313" key="3">
    <source>
        <dbReference type="Proteomes" id="UP000186698"/>
    </source>
</evidence>
<feature type="compositionally biased region" description="Basic and acidic residues" evidence="1">
    <location>
        <begin position="332"/>
        <end position="351"/>
    </location>
</feature>
<proteinExistence type="predicted"/>
<dbReference type="Proteomes" id="UP000186698">
    <property type="component" value="Chromosome 2S"/>
</dbReference>
<dbReference type="Pfam" id="PF11560">
    <property type="entry name" value="LAP2alpha"/>
    <property type="match status" value="1"/>
</dbReference>
<evidence type="ECO:0000313" key="4">
    <source>
        <dbReference type="RefSeq" id="XP_041440686.1"/>
    </source>
</evidence>
<dbReference type="GeneID" id="121400800"/>
<accession>A0A8J1MH14</accession>
<feature type="region of interest" description="Disordered" evidence="1">
    <location>
        <begin position="327"/>
        <end position="371"/>
    </location>
</feature>
<evidence type="ECO:0000259" key="2">
    <source>
        <dbReference type="Pfam" id="PF11560"/>
    </source>
</evidence>
<organism evidence="3 4">
    <name type="scientific">Xenopus laevis</name>
    <name type="common">African clawed frog</name>
    <dbReference type="NCBI Taxonomy" id="8355"/>
    <lineage>
        <taxon>Eukaryota</taxon>
        <taxon>Metazoa</taxon>
        <taxon>Chordata</taxon>
        <taxon>Craniata</taxon>
        <taxon>Vertebrata</taxon>
        <taxon>Euteleostomi</taxon>
        <taxon>Amphibia</taxon>
        <taxon>Batrachia</taxon>
        <taxon>Anura</taxon>
        <taxon>Pipoidea</taxon>
        <taxon>Pipidae</taxon>
        <taxon>Xenopodinae</taxon>
        <taxon>Xenopus</taxon>
        <taxon>Xenopus</taxon>
    </lineage>
</organism>
<feature type="domain" description="Lamina-associated polypeptide 2 alpha C-terminal" evidence="2">
    <location>
        <begin position="98"/>
        <end position="302"/>
    </location>
</feature>
<reference evidence="3" key="1">
    <citation type="submission" date="2024-06" db="UniProtKB">
        <authorList>
            <consortium name="RefSeq"/>
        </authorList>
    </citation>
    <scope>NUCLEOTIDE SEQUENCE [LARGE SCALE GENOMIC DNA]</scope>
    <source>
        <strain evidence="3">J_2021</strain>
    </source>
</reference>
<dbReference type="Gene3D" id="1.10.287.3160">
    <property type="match status" value="1"/>
</dbReference>
<dbReference type="KEGG" id="xla:121400800"/>
<name>A0A8J1MH14_XENLA</name>
<dbReference type="InterPro" id="IPR021623">
    <property type="entry name" value="LAP2alpha_C"/>
</dbReference>
<evidence type="ECO:0000256" key="1">
    <source>
        <dbReference type="SAM" id="MobiDB-lite"/>
    </source>
</evidence>
<keyword evidence="3" id="KW-1185">Reference proteome</keyword>
<dbReference type="OrthoDB" id="9905409at2759"/>
<sequence length="371" mass="41855">MDCMTCIAKKQGSESVPSTTWIKDFIKSTMQEMMAELQDSRLPEGPLDSPVLSGEDSSSEEESLALFATDNTARLIKKVRSTMDYFEEIEALPSTSQVTKRSKTFPVHSVMKELMKREWKEPEKAPTITKRHKLLFPIQEEELQSWEAPPKVDIAIARLSKKTVIPVEDGSGLKDPMDRKADSILKRSYTAAVAACKPALAASGVARSTRFWLKQLDEDITNRIAREELSSSLSKISMAIDFLCDATVEGVKLSAKAMALSTAARRALWLRNWSADAVSKNSLCTMAFEPGHLFGAELDKLLESLSSSKGKRLPQENFRRNRRSFFRARRSPVRDSEFQKDKRKRDNDSFRPFRANKGGDRPSFQKKKSSF</sequence>